<dbReference type="InterPro" id="IPR013766">
    <property type="entry name" value="Thioredoxin_domain"/>
</dbReference>
<feature type="chain" id="PRO_5046666796" evidence="6">
    <location>
        <begin position="22"/>
        <end position="188"/>
    </location>
</feature>
<comment type="subcellular location">
    <subcellularLocation>
        <location evidence="1">Cell envelope</location>
    </subcellularLocation>
</comment>
<dbReference type="SUPFAM" id="SSF52833">
    <property type="entry name" value="Thioredoxin-like"/>
    <property type="match status" value="1"/>
</dbReference>
<evidence type="ECO:0000256" key="2">
    <source>
        <dbReference type="ARBA" id="ARBA00022748"/>
    </source>
</evidence>
<dbReference type="EMBL" id="JAUHJR010000002">
    <property type="protein sequence ID" value="MDN4161118.1"/>
    <property type="molecule type" value="Genomic_DNA"/>
</dbReference>
<evidence type="ECO:0000256" key="3">
    <source>
        <dbReference type="ARBA" id="ARBA00022968"/>
    </source>
</evidence>
<evidence type="ECO:0000256" key="4">
    <source>
        <dbReference type="ARBA" id="ARBA00023157"/>
    </source>
</evidence>
<evidence type="ECO:0000313" key="8">
    <source>
        <dbReference type="EMBL" id="MDN4161118.1"/>
    </source>
</evidence>
<dbReference type="PANTHER" id="PTHR42852">
    <property type="entry name" value="THIOL:DISULFIDE INTERCHANGE PROTEIN DSBE"/>
    <property type="match status" value="1"/>
</dbReference>
<dbReference type="PROSITE" id="PS51352">
    <property type="entry name" value="THIOREDOXIN_2"/>
    <property type="match status" value="1"/>
</dbReference>
<evidence type="ECO:0000256" key="5">
    <source>
        <dbReference type="ARBA" id="ARBA00023284"/>
    </source>
</evidence>
<dbReference type="Pfam" id="PF00578">
    <property type="entry name" value="AhpC-TSA"/>
    <property type="match status" value="1"/>
</dbReference>
<reference evidence="8" key="1">
    <citation type="submission" date="2023-06" db="EMBL/GenBank/DDBJ databases">
        <title>Draft genome sequence of Nocardioides sp. SOB72.</title>
        <authorList>
            <person name="Zhang G."/>
        </authorList>
    </citation>
    <scope>NUCLEOTIDE SEQUENCE</scope>
    <source>
        <strain evidence="8">SOB72</strain>
    </source>
</reference>
<feature type="domain" description="Thioredoxin" evidence="7">
    <location>
        <begin position="41"/>
        <end position="186"/>
    </location>
</feature>
<keyword evidence="2" id="KW-0201">Cytochrome c-type biogenesis</keyword>
<accession>A0ABT8ESV6</accession>
<dbReference type="RefSeq" id="WP_300960006.1">
    <property type="nucleotide sequence ID" value="NZ_JAUHJR010000002.1"/>
</dbReference>
<proteinExistence type="predicted"/>
<dbReference type="InterPro" id="IPR017937">
    <property type="entry name" value="Thioredoxin_CS"/>
</dbReference>
<name>A0ABT8ESV6_9ACTN</name>
<keyword evidence="9" id="KW-1185">Reference proteome</keyword>
<dbReference type="PROSITE" id="PS51257">
    <property type="entry name" value="PROKAR_LIPOPROTEIN"/>
    <property type="match status" value="1"/>
</dbReference>
<protein>
    <submittedName>
        <fullName evidence="8">TlpA disulfide reductase family protein</fullName>
    </submittedName>
</protein>
<gene>
    <name evidence="8" type="ORF">QWY29_07085</name>
</gene>
<keyword evidence="6" id="KW-0732">Signal</keyword>
<dbReference type="Proteomes" id="UP001168537">
    <property type="component" value="Unassembled WGS sequence"/>
</dbReference>
<keyword evidence="5" id="KW-0676">Redox-active center</keyword>
<organism evidence="8 9">
    <name type="scientific">Nocardioides abyssi</name>
    <dbReference type="NCBI Taxonomy" id="3058370"/>
    <lineage>
        <taxon>Bacteria</taxon>
        <taxon>Bacillati</taxon>
        <taxon>Actinomycetota</taxon>
        <taxon>Actinomycetes</taxon>
        <taxon>Propionibacteriales</taxon>
        <taxon>Nocardioidaceae</taxon>
        <taxon>Nocardioides</taxon>
    </lineage>
</organism>
<evidence type="ECO:0000313" key="9">
    <source>
        <dbReference type="Proteomes" id="UP001168537"/>
    </source>
</evidence>
<dbReference type="InterPro" id="IPR000866">
    <property type="entry name" value="AhpC/TSA"/>
</dbReference>
<keyword evidence="4" id="KW-1015">Disulfide bond</keyword>
<evidence type="ECO:0000259" key="7">
    <source>
        <dbReference type="PROSITE" id="PS51352"/>
    </source>
</evidence>
<dbReference type="InterPro" id="IPR050553">
    <property type="entry name" value="Thioredoxin_ResA/DsbE_sf"/>
</dbReference>
<dbReference type="Gene3D" id="3.40.30.10">
    <property type="entry name" value="Glutaredoxin"/>
    <property type="match status" value="1"/>
</dbReference>
<keyword evidence="3" id="KW-0735">Signal-anchor</keyword>
<evidence type="ECO:0000256" key="6">
    <source>
        <dbReference type="SAM" id="SignalP"/>
    </source>
</evidence>
<dbReference type="PANTHER" id="PTHR42852:SF6">
    <property type="entry name" value="THIOL:DISULFIDE INTERCHANGE PROTEIN DSBE"/>
    <property type="match status" value="1"/>
</dbReference>
<keyword evidence="3" id="KW-0812">Transmembrane</keyword>
<evidence type="ECO:0000256" key="1">
    <source>
        <dbReference type="ARBA" id="ARBA00004196"/>
    </source>
</evidence>
<dbReference type="InterPro" id="IPR036249">
    <property type="entry name" value="Thioredoxin-like_sf"/>
</dbReference>
<comment type="caution">
    <text evidence="8">The sequence shown here is derived from an EMBL/GenBank/DDBJ whole genome shotgun (WGS) entry which is preliminary data.</text>
</comment>
<dbReference type="CDD" id="cd02966">
    <property type="entry name" value="TlpA_like_family"/>
    <property type="match status" value="1"/>
</dbReference>
<feature type="signal peptide" evidence="6">
    <location>
        <begin position="1"/>
        <end position="21"/>
    </location>
</feature>
<dbReference type="PROSITE" id="PS00194">
    <property type="entry name" value="THIOREDOXIN_1"/>
    <property type="match status" value="1"/>
</dbReference>
<sequence length="188" mass="19672">MPVRRSMTLGLAAMGLVAACAAPEGTNQAGFISGDGIVQVLQSGERQRPQPLDGDTLDGGQLSLDDYRGEPLVINVWAHWCGPCRSEAPDLAGAARVLAEDDVSMIGINTRETDSAGARAFVREFDIPYPSLVDEDGTALLAFTDSLPPNAIPSTLILDADGRVAGRVLGEVSEATLLALVEEIGSEP</sequence>